<evidence type="ECO:0000313" key="3">
    <source>
        <dbReference type="EMBL" id="PIR04024.1"/>
    </source>
</evidence>
<dbReference type="AlphaFoldDB" id="A0A2H0N550"/>
<dbReference type="Proteomes" id="UP000229600">
    <property type="component" value="Unassembled WGS sequence"/>
</dbReference>
<protein>
    <recommendedName>
        <fullName evidence="2">PEGA domain-containing protein</fullName>
    </recommendedName>
</protein>
<keyword evidence="1" id="KW-0812">Transmembrane</keyword>
<dbReference type="InterPro" id="IPR013229">
    <property type="entry name" value="PEGA"/>
</dbReference>
<reference evidence="3 4" key="1">
    <citation type="submission" date="2017-09" db="EMBL/GenBank/DDBJ databases">
        <title>Depth-based differentiation of microbial function through sediment-hosted aquifers and enrichment of novel symbionts in the deep terrestrial subsurface.</title>
        <authorList>
            <person name="Probst A.J."/>
            <person name="Ladd B."/>
            <person name="Jarett J.K."/>
            <person name="Geller-Mcgrath D.E."/>
            <person name="Sieber C.M."/>
            <person name="Emerson J.B."/>
            <person name="Anantharaman K."/>
            <person name="Thomas B.C."/>
            <person name="Malmstrom R."/>
            <person name="Stieglmeier M."/>
            <person name="Klingl A."/>
            <person name="Woyke T."/>
            <person name="Ryan C.M."/>
            <person name="Banfield J.F."/>
        </authorList>
    </citation>
    <scope>NUCLEOTIDE SEQUENCE [LARGE SCALE GENOMIC DNA]</scope>
    <source>
        <strain evidence="3">CG11_big_fil_rev_8_21_14_0_20_39_34</strain>
    </source>
</reference>
<dbReference type="Pfam" id="PF08308">
    <property type="entry name" value="PEGA"/>
    <property type="match status" value="1"/>
</dbReference>
<gene>
    <name evidence="3" type="ORF">COV59_02460</name>
</gene>
<feature type="transmembrane region" description="Helical" evidence="1">
    <location>
        <begin position="12"/>
        <end position="34"/>
    </location>
</feature>
<evidence type="ECO:0000259" key="2">
    <source>
        <dbReference type="Pfam" id="PF08308"/>
    </source>
</evidence>
<feature type="domain" description="PEGA" evidence="2">
    <location>
        <begin position="51"/>
        <end position="113"/>
    </location>
</feature>
<dbReference type="SUPFAM" id="SSF82171">
    <property type="entry name" value="DPP6 N-terminal domain-like"/>
    <property type="match status" value="1"/>
</dbReference>
<keyword evidence="1" id="KW-0472">Membrane</keyword>
<accession>A0A2H0N550</accession>
<organism evidence="3 4">
    <name type="scientific">Candidatus Magasanikbacteria bacterium CG11_big_fil_rev_8_21_14_0_20_39_34</name>
    <dbReference type="NCBI Taxonomy" id="1974653"/>
    <lineage>
        <taxon>Bacteria</taxon>
        <taxon>Candidatus Magasanikiibacteriota</taxon>
    </lineage>
</organism>
<comment type="caution">
    <text evidence="3">The sequence shown here is derived from an EMBL/GenBank/DDBJ whole genome shotgun (WGS) entry which is preliminary data.</text>
</comment>
<evidence type="ECO:0000256" key="1">
    <source>
        <dbReference type="SAM" id="Phobius"/>
    </source>
</evidence>
<dbReference type="EMBL" id="PCWN01000007">
    <property type="protein sequence ID" value="PIR04024.1"/>
    <property type="molecule type" value="Genomic_DNA"/>
</dbReference>
<sequence length="440" mass="50313">MHYPGVFLTRPIRIAIMLCLFLSFFILSPLIILYTAGYTFNFSTFHIEQTGVISIDVTPNDAKVYLNNIFINAKLPIRLANYLPGVYHLRIQKEGYHDWVQDISVETKKTTYIKDISLYKEATPEKILSSSTGTNISFSSDGHFVAMLQNDSEGQSISLKNLLDNTETNIFHTTSSISPQIFWSPHTNLLLVVSQNGDAQDLVFYNPTNRVTFKTEVVSPTLSFQWDKKNLNRIYVQEGTNINAIDFGKSPHLLIAHTNSPIWYVDSNQRLWTQSASSNETILLIDTFKQTTSFHLPQNIDKIIDANENFLLGTYRGKALVFSQKNSAYALNKSFDFTRYFYSAAQSRYVFWSAWEIYSIDEAGKIDLLNRSGESIDDVFLLQESNSFLIKNRHSLIAFNPGYNTQQELLSNDNMEKVALDEKNHLILFSYSGDIYKLSF</sequence>
<evidence type="ECO:0000313" key="4">
    <source>
        <dbReference type="Proteomes" id="UP000229600"/>
    </source>
</evidence>
<keyword evidence="1" id="KW-1133">Transmembrane helix</keyword>
<proteinExistence type="predicted"/>
<name>A0A2H0N550_9BACT</name>